<dbReference type="PANTHER" id="PTHR10545:SF29">
    <property type="entry name" value="GH14572P-RELATED"/>
    <property type="match status" value="1"/>
</dbReference>
<dbReference type="InterPro" id="IPR016181">
    <property type="entry name" value="Acyl_CoA_acyltransferase"/>
</dbReference>
<dbReference type="InterPro" id="IPR000182">
    <property type="entry name" value="GNAT_dom"/>
</dbReference>
<organism evidence="4 5">
    <name type="scientific">Amycolatopsis minnesotensis</name>
    <dbReference type="NCBI Taxonomy" id="337894"/>
    <lineage>
        <taxon>Bacteria</taxon>
        <taxon>Bacillati</taxon>
        <taxon>Actinomycetota</taxon>
        <taxon>Actinomycetes</taxon>
        <taxon>Pseudonocardiales</taxon>
        <taxon>Pseudonocardiaceae</taxon>
        <taxon>Amycolatopsis</taxon>
    </lineage>
</organism>
<feature type="domain" description="N-acetyltransferase" evidence="3">
    <location>
        <begin position="20"/>
        <end position="169"/>
    </location>
</feature>
<protein>
    <submittedName>
        <fullName evidence="4">GNAT family N-acetyltransferase</fullName>
    </submittedName>
</protein>
<evidence type="ECO:0000259" key="3">
    <source>
        <dbReference type="PROSITE" id="PS51186"/>
    </source>
</evidence>
<reference evidence="5" key="1">
    <citation type="journal article" date="2019" name="Int. J. Syst. Evol. Microbiol.">
        <title>The Global Catalogue of Microorganisms (GCM) 10K type strain sequencing project: providing services to taxonomists for standard genome sequencing and annotation.</title>
        <authorList>
            <consortium name="The Broad Institute Genomics Platform"/>
            <consortium name="The Broad Institute Genome Sequencing Center for Infectious Disease"/>
            <person name="Wu L."/>
            <person name="Ma J."/>
        </authorList>
    </citation>
    <scope>NUCLEOTIDE SEQUENCE [LARGE SCALE GENOMIC DNA]</scope>
    <source>
        <strain evidence="5">JCM 14545</strain>
    </source>
</reference>
<evidence type="ECO:0000256" key="2">
    <source>
        <dbReference type="ARBA" id="ARBA00023315"/>
    </source>
</evidence>
<keyword evidence="2" id="KW-0012">Acyltransferase</keyword>
<dbReference type="Proteomes" id="UP001501116">
    <property type="component" value="Unassembled WGS sequence"/>
</dbReference>
<dbReference type="EMBL" id="BAAANN010000022">
    <property type="protein sequence ID" value="GAA1971500.1"/>
    <property type="molecule type" value="Genomic_DNA"/>
</dbReference>
<dbReference type="SUPFAM" id="SSF55729">
    <property type="entry name" value="Acyl-CoA N-acyltransferases (Nat)"/>
    <property type="match status" value="1"/>
</dbReference>
<comment type="caution">
    <text evidence="4">The sequence shown here is derived from an EMBL/GenBank/DDBJ whole genome shotgun (WGS) entry which is preliminary data.</text>
</comment>
<dbReference type="Gene3D" id="3.40.630.30">
    <property type="match status" value="1"/>
</dbReference>
<evidence type="ECO:0000256" key="1">
    <source>
        <dbReference type="ARBA" id="ARBA00022679"/>
    </source>
</evidence>
<evidence type="ECO:0000313" key="4">
    <source>
        <dbReference type="EMBL" id="GAA1971500.1"/>
    </source>
</evidence>
<dbReference type="CDD" id="cd04301">
    <property type="entry name" value="NAT_SF"/>
    <property type="match status" value="1"/>
</dbReference>
<dbReference type="PANTHER" id="PTHR10545">
    <property type="entry name" value="DIAMINE N-ACETYLTRANSFERASE"/>
    <property type="match status" value="1"/>
</dbReference>
<proteinExistence type="predicted"/>
<name>A0ABP5D0M0_9PSEU</name>
<dbReference type="PROSITE" id="PS51186">
    <property type="entry name" value="GNAT"/>
    <property type="match status" value="1"/>
</dbReference>
<dbReference type="InterPro" id="IPR051016">
    <property type="entry name" value="Diverse_Substrate_AcTransf"/>
</dbReference>
<sequence>MEGGYARRRRAFDRGGGPLMPVRDAEVGDIGEICSLIEEHARYEGNDALVLDRVEMTKHLFGPEPKAWVLIVESPEHPGEVAGFAFCSWNFSTWEARPGIWLDDLFVRPGYRRFGLGRELLDALRARTEGRVEWDMQEGNEKATAFYAKLGAEPVPGWIRYRWRPGAVS</sequence>
<keyword evidence="1" id="KW-0808">Transferase</keyword>
<evidence type="ECO:0000313" key="5">
    <source>
        <dbReference type="Proteomes" id="UP001501116"/>
    </source>
</evidence>
<keyword evidence="5" id="KW-1185">Reference proteome</keyword>
<accession>A0ABP5D0M0</accession>
<dbReference type="Pfam" id="PF00583">
    <property type="entry name" value="Acetyltransf_1"/>
    <property type="match status" value="1"/>
</dbReference>
<gene>
    <name evidence="4" type="ORF">GCM10009754_52170</name>
</gene>